<dbReference type="EMBL" id="CM023472">
    <property type="protein sequence ID" value="KAH7960640.1"/>
    <property type="molecule type" value="Genomic_DNA"/>
</dbReference>
<name>A0ACB8D861_DERSI</name>
<accession>A0ACB8D861</accession>
<keyword evidence="2" id="KW-1185">Reference proteome</keyword>
<protein>
    <submittedName>
        <fullName evidence="1">Uncharacterized protein</fullName>
    </submittedName>
</protein>
<evidence type="ECO:0000313" key="1">
    <source>
        <dbReference type="EMBL" id="KAH7960640.1"/>
    </source>
</evidence>
<reference evidence="1" key="1">
    <citation type="submission" date="2020-05" db="EMBL/GenBank/DDBJ databases">
        <title>Large-scale comparative analyses of tick genomes elucidate their genetic diversity and vector capacities.</title>
        <authorList>
            <person name="Jia N."/>
            <person name="Wang J."/>
            <person name="Shi W."/>
            <person name="Du L."/>
            <person name="Sun Y."/>
            <person name="Zhan W."/>
            <person name="Jiang J."/>
            <person name="Wang Q."/>
            <person name="Zhang B."/>
            <person name="Ji P."/>
            <person name="Sakyi L.B."/>
            <person name="Cui X."/>
            <person name="Yuan T."/>
            <person name="Jiang B."/>
            <person name="Yang W."/>
            <person name="Lam T.T.-Y."/>
            <person name="Chang Q."/>
            <person name="Ding S."/>
            <person name="Wang X."/>
            <person name="Zhu J."/>
            <person name="Ruan X."/>
            <person name="Zhao L."/>
            <person name="Wei J."/>
            <person name="Que T."/>
            <person name="Du C."/>
            <person name="Cheng J."/>
            <person name="Dai P."/>
            <person name="Han X."/>
            <person name="Huang E."/>
            <person name="Gao Y."/>
            <person name="Liu J."/>
            <person name="Shao H."/>
            <person name="Ye R."/>
            <person name="Li L."/>
            <person name="Wei W."/>
            <person name="Wang X."/>
            <person name="Wang C."/>
            <person name="Yang T."/>
            <person name="Huo Q."/>
            <person name="Li W."/>
            <person name="Guo W."/>
            <person name="Chen H."/>
            <person name="Zhou L."/>
            <person name="Ni X."/>
            <person name="Tian J."/>
            <person name="Zhou Y."/>
            <person name="Sheng Y."/>
            <person name="Liu T."/>
            <person name="Pan Y."/>
            <person name="Xia L."/>
            <person name="Li J."/>
            <person name="Zhao F."/>
            <person name="Cao W."/>
        </authorList>
    </citation>
    <scope>NUCLEOTIDE SEQUENCE</scope>
    <source>
        <strain evidence="1">Dsil-2018</strain>
    </source>
</reference>
<proteinExistence type="predicted"/>
<comment type="caution">
    <text evidence="1">The sequence shown here is derived from an EMBL/GenBank/DDBJ whole genome shotgun (WGS) entry which is preliminary data.</text>
</comment>
<organism evidence="1 2">
    <name type="scientific">Dermacentor silvarum</name>
    <name type="common">Tick</name>
    <dbReference type="NCBI Taxonomy" id="543639"/>
    <lineage>
        <taxon>Eukaryota</taxon>
        <taxon>Metazoa</taxon>
        <taxon>Ecdysozoa</taxon>
        <taxon>Arthropoda</taxon>
        <taxon>Chelicerata</taxon>
        <taxon>Arachnida</taxon>
        <taxon>Acari</taxon>
        <taxon>Parasitiformes</taxon>
        <taxon>Ixodida</taxon>
        <taxon>Ixodoidea</taxon>
        <taxon>Ixodidae</taxon>
        <taxon>Rhipicephalinae</taxon>
        <taxon>Dermacentor</taxon>
    </lineage>
</organism>
<sequence>MATSMEEGCTPATVREERIIWSAAATVSLIKLWEDNLSHLRDTAHNAKVYAWITADLNAGLPSDVEHFTTKQVRLKMENLNKK</sequence>
<evidence type="ECO:0000313" key="2">
    <source>
        <dbReference type="Proteomes" id="UP000821865"/>
    </source>
</evidence>
<gene>
    <name evidence="1" type="ORF">HPB49_021998</name>
</gene>
<dbReference type="Proteomes" id="UP000821865">
    <property type="component" value="Chromosome 3"/>
</dbReference>